<dbReference type="Proteomes" id="UP000192840">
    <property type="component" value="Unassembled WGS sequence"/>
</dbReference>
<protein>
    <submittedName>
        <fullName evidence="8">Glutamine transport system permease protein</fullName>
    </submittedName>
</protein>
<keyword evidence="2" id="KW-1003">Cell membrane</keyword>
<dbReference type="STRING" id="40571.SAMN05660733_00710"/>
<dbReference type="EMBL" id="FWYC01000003">
    <property type="protein sequence ID" value="SMC60478.1"/>
    <property type="molecule type" value="Genomic_DNA"/>
</dbReference>
<evidence type="ECO:0000256" key="1">
    <source>
        <dbReference type="ARBA" id="ARBA00004141"/>
    </source>
</evidence>
<dbReference type="GO" id="GO:0055085">
    <property type="term" value="P:transmembrane transport"/>
    <property type="evidence" value="ECO:0007669"/>
    <property type="project" value="InterPro"/>
</dbReference>
<feature type="transmembrane region" description="Helical" evidence="6">
    <location>
        <begin position="179"/>
        <end position="204"/>
    </location>
</feature>
<dbReference type="PANTHER" id="PTHR30614:SF10">
    <property type="entry name" value="ARGININE ABC TRANSPORTER PERMEASE PROTEIN ARTM"/>
    <property type="match status" value="1"/>
</dbReference>
<reference evidence="9" key="1">
    <citation type="submission" date="2017-04" db="EMBL/GenBank/DDBJ databases">
        <authorList>
            <person name="Varghese N."/>
            <person name="Submissions S."/>
        </authorList>
    </citation>
    <scope>NUCLEOTIDE SEQUENCE [LARGE SCALE GENOMIC DNA]</scope>
    <source>
        <strain evidence="9">DSM 44073</strain>
    </source>
</reference>
<dbReference type="SUPFAM" id="SSF161098">
    <property type="entry name" value="MetI-like"/>
    <property type="match status" value="1"/>
</dbReference>
<gene>
    <name evidence="8" type="ORF">SAMN05660733_00710</name>
</gene>
<sequence length="216" mass="22802">MIENLLLGFPGQRPGGLVLSIVLAAGALGCALALGYVYAAICSAFPRASVVLQAGLSLLRGVPLLLLVFFIAQASTLILSIAGFVALLLYSLSHVGEILRSYLAAYPAHMSEQGLVLGMGWTRRELQLRAPWTFLRSFEALGTHAVSLLKDTGALTIVGIGELTTVARSLGAEASFSRWALVLGTAAALYLAATLTLVAGIHVLERWVRTRRGAMA</sequence>
<dbReference type="RefSeq" id="WP_030476160.1">
    <property type="nucleotide sequence ID" value="NZ_FWYC01000003.1"/>
</dbReference>
<keyword evidence="3 6" id="KW-0812">Transmembrane</keyword>
<feature type="transmembrane region" description="Helical" evidence="6">
    <location>
        <begin position="62"/>
        <end position="90"/>
    </location>
</feature>
<dbReference type="InterPro" id="IPR035906">
    <property type="entry name" value="MetI-like_sf"/>
</dbReference>
<keyword evidence="5 6" id="KW-0472">Membrane</keyword>
<keyword evidence="9" id="KW-1185">Reference proteome</keyword>
<feature type="domain" description="ABC transmembrane type-1" evidence="7">
    <location>
        <begin position="17"/>
        <end position="200"/>
    </location>
</feature>
<dbReference type="InterPro" id="IPR043429">
    <property type="entry name" value="ArtM/GltK/GlnP/TcyL/YhdX-like"/>
</dbReference>
<evidence type="ECO:0000313" key="9">
    <source>
        <dbReference type="Proteomes" id="UP000192840"/>
    </source>
</evidence>
<dbReference type="PROSITE" id="PS50928">
    <property type="entry name" value="ABC_TM1"/>
    <property type="match status" value="1"/>
</dbReference>
<keyword evidence="4 6" id="KW-1133">Transmembrane helix</keyword>
<evidence type="ECO:0000256" key="3">
    <source>
        <dbReference type="ARBA" id="ARBA00022692"/>
    </source>
</evidence>
<dbReference type="GO" id="GO:0005886">
    <property type="term" value="C:plasma membrane"/>
    <property type="evidence" value="ECO:0007669"/>
    <property type="project" value="TreeGrafter"/>
</dbReference>
<name>A0A1W2AJP4_9PSEU</name>
<dbReference type="eggNOG" id="COG0765">
    <property type="taxonomic scope" value="Bacteria"/>
</dbReference>
<dbReference type="Gene3D" id="1.10.3720.10">
    <property type="entry name" value="MetI-like"/>
    <property type="match status" value="1"/>
</dbReference>
<organism evidence="8 9">
    <name type="scientific">Lentzea albidocapillata</name>
    <dbReference type="NCBI Taxonomy" id="40571"/>
    <lineage>
        <taxon>Bacteria</taxon>
        <taxon>Bacillati</taxon>
        <taxon>Actinomycetota</taxon>
        <taxon>Actinomycetes</taxon>
        <taxon>Pseudonocardiales</taxon>
        <taxon>Pseudonocardiaceae</taxon>
        <taxon>Lentzea</taxon>
    </lineage>
</organism>
<dbReference type="OrthoDB" id="5918650at2"/>
<evidence type="ECO:0000256" key="6">
    <source>
        <dbReference type="SAM" id="Phobius"/>
    </source>
</evidence>
<evidence type="ECO:0000256" key="5">
    <source>
        <dbReference type="ARBA" id="ARBA00023136"/>
    </source>
</evidence>
<evidence type="ECO:0000313" key="8">
    <source>
        <dbReference type="EMBL" id="SMC60478.1"/>
    </source>
</evidence>
<dbReference type="InterPro" id="IPR000515">
    <property type="entry name" value="MetI-like"/>
</dbReference>
<dbReference type="AlphaFoldDB" id="A0A1W2AJP4"/>
<comment type="subcellular location">
    <subcellularLocation>
        <location evidence="1">Membrane</location>
        <topology evidence="1">Multi-pass membrane protein</topology>
    </subcellularLocation>
</comment>
<accession>A0A1W2AJP4</accession>
<dbReference type="GO" id="GO:0006865">
    <property type="term" value="P:amino acid transport"/>
    <property type="evidence" value="ECO:0007669"/>
    <property type="project" value="TreeGrafter"/>
</dbReference>
<feature type="transmembrane region" description="Helical" evidence="6">
    <location>
        <begin position="17"/>
        <end position="41"/>
    </location>
</feature>
<keyword evidence="2" id="KW-0997">Cell inner membrane</keyword>
<evidence type="ECO:0000256" key="4">
    <source>
        <dbReference type="ARBA" id="ARBA00022989"/>
    </source>
</evidence>
<dbReference type="PANTHER" id="PTHR30614">
    <property type="entry name" value="MEMBRANE COMPONENT OF AMINO ACID ABC TRANSPORTER"/>
    <property type="match status" value="1"/>
</dbReference>
<proteinExistence type="predicted"/>
<evidence type="ECO:0000259" key="7">
    <source>
        <dbReference type="PROSITE" id="PS50928"/>
    </source>
</evidence>
<evidence type="ECO:0000256" key="2">
    <source>
        <dbReference type="ARBA" id="ARBA00022519"/>
    </source>
</evidence>